<keyword evidence="2" id="KW-1185">Reference proteome</keyword>
<dbReference type="EMBL" id="VOHS01000004">
    <property type="protein sequence ID" value="TWW01358.1"/>
    <property type="molecule type" value="Genomic_DNA"/>
</dbReference>
<sequence length="110" mass="12251">MTGTEIYPLTIDAARPFTGTDIAVNVSGKGTLIVTVQVTGMTKDRPSCNRQYMAADIIAVMPPLMYKRIHHITYPNPLRLSQNLSADSVYTQGHQLMCKESKVILPQRLF</sequence>
<gene>
    <name evidence="1" type="ORF">FEF09_04965</name>
</gene>
<name>A0A5C6LXM3_9BACT</name>
<organism evidence="1 2">
    <name type="scientific">Chitinophaga pinensis</name>
    <dbReference type="NCBI Taxonomy" id="79329"/>
    <lineage>
        <taxon>Bacteria</taxon>
        <taxon>Pseudomonadati</taxon>
        <taxon>Bacteroidota</taxon>
        <taxon>Chitinophagia</taxon>
        <taxon>Chitinophagales</taxon>
        <taxon>Chitinophagaceae</taxon>
        <taxon>Chitinophaga</taxon>
    </lineage>
</organism>
<dbReference type="OrthoDB" id="87229at563835"/>
<evidence type="ECO:0000313" key="2">
    <source>
        <dbReference type="Proteomes" id="UP000318815"/>
    </source>
</evidence>
<dbReference type="AlphaFoldDB" id="A0A5C6LXM3"/>
<proteinExistence type="predicted"/>
<dbReference type="RefSeq" id="WP_146304096.1">
    <property type="nucleotide sequence ID" value="NZ_VOHS01000004.1"/>
</dbReference>
<evidence type="ECO:0000313" key="1">
    <source>
        <dbReference type="EMBL" id="TWW01358.1"/>
    </source>
</evidence>
<reference evidence="1 2" key="1">
    <citation type="submission" date="2019-08" db="EMBL/GenBank/DDBJ databases">
        <title>Whole genome sequencing of chitin degrading bacteria Chitinophaga pinensis YS16.</title>
        <authorList>
            <person name="Singh R.P."/>
            <person name="Manchanda G."/>
            <person name="Maurya I.K."/>
            <person name="Joshi N.K."/>
            <person name="Srivastava A.K."/>
        </authorList>
    </citation>
    <scope>NUCLEOTIDE SEQUENCE [LARGE SCALE GENOMIC DNA]</scope>
    <source>
        <strain evidence="1 2">YS-16</strain>
    </source>
</reference>
<comment type="caution">
    <text evidence="1">The sequence shown here is derived from an EMBL/GenBank/DDBJ whole genome shotgun (WGS) entry which is preliminary data.</text>
</comment>
<dbReference type="Proteomes" id="UP000318815">
    <property type="component" value="Unassembled WGS sequence"/>
</dbReference>
<protein>
    <submittedName>
        <fullName evidence="1">Uncharacterized protein</fullName>
    </submittedName>
</protein>
<accession>A0A5C6LXM3</accession>